<accession>A0A454TI45</accession>
<sequence>MLGDLDELVLQCRNETARDRIGEAVRAYKSAAYRSAIIMTWVALAYDLIDKLRELSLSGDAAAAKKVAEYDKLHQSGDVRASLSFEKELLKSARKEFELISDAELIELARIQEDRNRCAHPSLNIDGDAFAPTAELARAHIRAAIEYVLKNEPAQGKYALDIVMRMVQGDYFPRQRDKIRDALSHTPLMTGRKALVRQFIVVMLKGILRDELDDLKRSQYLSCLQFVQGKRADMWGELFTKEVAQLARTLDVKEHGIKVLALVCRFHEVWDVLPAGLTSGLELLMRELPTEHIDLLSGLIEFRPLQLAAAARVKKLRPDDVSVFYMGSVPPLIWSHVVQSLCKADSYAEANAWASEFSGLLVLSAAKLTQDDANRMCDTIIQNRQLRECNRIEEVLDAIQTHGCASGENWDRMIKETGRDPAAYK</sequence>
<proteinExistence type="predicted"/>
<name>A0A454TI45_9RALS</name>
<gene>
    <name evidence="1" type="ORF">EGA29_26340</name>
</gene>
<dbReference type="Proteomes" id="UP000271222">
    <property type="component" value="Unassembled WGS sequence"/>
</dbReference>
<dbReference type="AlphaFoldDB" id="A0A454TI45"/>
<evidence type="ECO:0000313" key="1">
    <source>
        <dbReference type="EMBL" id="RNL98856.1"/>
    </source>
</evidence>
<dbReference type="EMBL" id="RJTL01000105">
    <property type="protein sequence ID" value="RNL98856.1"/>
    <property type="molecule type" value="Genomic_DNA"/>
</dbReference>
<comment type="caution">
    <text evidence="1">The sequence shown here is derived from an EMBL/GenBank/DDBJ whole genome shotgun (WGS) entry which is preliminary data.</text>
</comment>
<protein>
    <submittedName>
        <fullName evidence="1">Uncharacterized protein</fullName>
    </submittedName>
</protein>
<organism evidence="1 2">
    <name type="scientific">Ralstonia pseudosolanacearum</name>
    <dbReference type="NCBI Taxonomy" id="1310165"/>
    <lineage>
        <taxon>Bacteria</taxon>
        <taxon>Pseudomonadati</taxon>
        <taxon>Pseudomonadota</taxon>
        <taxon>Betaproteobacteria</taxon>
        <taxon>Burkholderiales</taxon>
        <taxon>Burkholderiaceae</taxon>
        <taxon>Ralstonia</taxon>
        <taxon>Ralstonia solanacearum species complex</taxon>
    </lineage>
</organism>
<evidence type="ECO:0000313" key="2">
    <source>
        <dbReference type="Proteomes" id="UP000271222"/>
    </source>
</evidence>
<reference evidence="1 2" key="1">
    <citation type="submission" date="2018-10" db="EMBL/GenBank/DDBJ databases">
        <title>Draft Genome Sequence of Ralstonia pseudosolanacearum (R. solanacearum phylotype I) Strain Tg03 Isolated from Luffa cylindrica in China.</title>
        <authorList>
            <person name="Yuan G.-Q."/>
            <person name="Li Q.-Q."/>
            <person name="Zhang Y.-W."/>
        </authorList>
    </citation>
    <scope>NUCLEOTIDE SEQUENCE [LARGE SCALE GENOMIC DNA]</scope>
    <source>
        <strain evidence="1 2">Tg03</strain>
    </source>
</reference>